<gene>
    <name evidence="2" type="ORF">HPBE_LOCUS8778</name>
</gene>
<evidence type="ECO:0000313" key="4">
    <source>
        <dbReference type="WBParaSite" id="HPBE_0000877701-mRNA-1"/>
    </source>
</evidence>
<reference evidence="2 3" key="1">
    <citation type="submission" date="2018-11" db="EMBL/GenBank/DDBJ databases">
        <authorList>
            <consortium name="Pathogen Informatics"/>
        </authorList>
    </citation>
    <scope>NUCLEOTIDE SEQUENCE [LARGE SCALE GENOMIC DNA]</scope>
</reference>
<sequence length="265" mass="30102">MAIMDNIQSWKPSDCNNKNYKWRYYDGIRLCTSPMVFAEIRLYEVKGIASMSNTMSKDWTWLDDPANEDSLHHVIEYSHVLTLRLFELYNMANPYKGHDCHSYLNGSSAVLRPVSVVEEEVEEDVAACSNKSDEADSGLSGVEGQTDTGASLDIRVVKSVKSADGRVLRKPVEVRERWEEFPRREAEEEQPTEGPIPPWTQEEVHKAIGKMKLGKAAGPDDVPAEAWKVLGDLGINWLTQFLNRITKEGRMPDDWRNSTIVPIFK</sequence>
<evidence type="ECO:0000313" key="3">
    <source>
        <dbReference type="Proteomes" id="UP000050761"/>
    </source>
</evidence>
<feature type="region of interest" description="Disordered" evidence="1">
    <location>
        <begin position="180"/>
        <end position="199"/>
    </location>
</feature>
<organism evidence="2">
    <name type="scientific">Heligmosomoides polygyrus</name>
    <name type="common">Parasitic roundworm</name>
    <dbReference type="NCBI Taxonomy" id="6339"/>
    <lineage>
        <taxon>Eukaryota</taxon>
        <taxon>Metazoa</taxon>
        <taxon>Ecdysozoa</taxon>
        <taxon>Nematoda</taxon>
        <taxon>Chromadorea</taxon>
        <taxon>Rhabditida</taxon>
        <taxon>Rhabditina</taxon>
        <taxon>Rhabditomorpha</taxon>
        <taxon>Strongyloidea</taxon>
        <taxon>Heligmosomidae</taxon>
        <taxon>Heligmosomoides</taxon>
    </lineage>
</organism>
<dbReference type="WBParaSite" id="HPBE_0000877701-mRNA-1">
    <property type="protein sequence ID" value="HPBE_0000877701-mRNA-1"/>
    <property type="gene ID" value="HPBE_0000877701"/>
</dbReference>
<dbReference type="EMBL" id="UZAH01026249">
    <property type="protein sequence ID" value="VDO77762.1"/>
    <property type="molecule type" value="Genomic_DNA"/>
</dbReference>
<evidence type="ECO:0000313" key="2">
    <source>
        <dbReference type="EMBL" id="VDO77762.1"/>
    </source>
</evidence>
<keyword evidence="3" id="KW-1185">Reference proteome</keyword>
<proteinExistence type="predicted"/>
<dbReference type="AlphaFoldDB" id="A0A3P8C0M6"/>
<dbReference type="PANTHER" id="PTHR19446">
    <property type="entry name" value="REVERSE TRANSCRIPTASES"/>
    <property type="match status" value="1"/>
</dbReference>
<name>A0A3P8C0M6_HELPZ</name>
<reference evidence="4" key="2">
    <citation type="submission" date="2019-09" db="UniProtKB">
        <authorList>
            <consortium name="WormBaseParasite"/>
        </authorList>
    </citation>
    <scope>IDENTIFICATION</scope>
</reference>
<accession>A0A3P8C0M6</accession>
<dbReference type="Proteomes" id="UP000050761">
    <property type="component" value="Unassembled WGS sequence"/>
</dbReference>
<evidence type="ECO:0000256" key="1">
    <source>
        <dbReference type="SAM" id="MobiDB-lite"/>
    </source>
</evidence>
<protein>
    <submittedName>
        <fullName evidence="4">Polyprotein</fullName>
    </submittedName>
</protein>
<dbReference type="OrthoDB" id="418748at2759"/>